<evidence type="ECO:0000256" key="5">
    <source>
        <dbReference type="ARBA" id="ARBA00022763"/>
    </source>
</evidence>
<dbReference type="InterPro" id="IPR027417">
    <property type="entry name" value="P-loop_NTPase"/>
</dbReference>
<evidence type="ECO:0000256" key="8">
    <source>
        <dbReference type="ARBA" id="ARBA00033408"/>
    </source>
</evidence>
<keyword evidence="13" id="KW-1185">Reference proteome</keyword>
<keyword evidence="5 9" id="KW-0227">DNA damage</keyword>
<dbReference type="PANTHER" id="PTHR11059:SF0">
    <property type="entry name" value="DNA REPAIR PROTEIN RECN"/>
    <property type="match status" value="1"/>
</dbReference>
<feature type="coiled-coil region" evidence="10">
    <location>
        <begin position="342"/>
        <end position="369"/>
    </location>
</feature>
<dbReference type="InterPro" id="IPR004604">
    <property type="entry name" value="DNA_recomb/repair_RecN"/>
</dbReference>
<keyword evidence="7 9" id="KW-0234">DNA repair</keyword>
<organism evidence="12 13">
    <name type="scientific">Methylorubrum salsuginis</name>
    <dbReference type="NCBI Taxonomy" id="414703"/>
    <lineage>
        <taxon>Bacteria</taxon>
        <taxon>Pseudomonadati</taxon>
        <taxon>Pseudomonadota</taxon>
        <taxon>Alphaproteobacteria</taxon>
        <taxon>Hyphomicrobiales</taxon>
        <taxon>Methylobacteriaceae</taxon>
        <taxon>Methylorubrum</taxon>
    </lineage>
</organism>
<evidence type="ECO:0000256" key="3">
    <source>
        <dbReference type="ARBA" id="ARBA00021315"/>
    </source>
</evidence>
<dbReference type="GO" id="GO:0006310">
    <property type="term" value="P:DNA recombination"/>
    <property type="evidence" value="ECO:0007669"/>
    <property type="project" value="InterPro"/>
</dbReference>
<sequence length="576" mass="59996">MGPGAACMLVQLAIRDIVLIDKLDLAFSGGLTVLTGETGAGKSILLDAFALALGGRGDGGLVRHGEAQGGVTAVFDVALDHPARAIAASAEIDTDGDLILRRTQFADGRTRAFVNDQPVGVQTMRAIGTALVEIHGQHDDRALADPTTHRAILDAFGGLQGPLASVAAAAKRVRAARTALTEQRARVEAAQKEADFLRHAVEELGALDPQAGEEASLAERRTLMQQGEKVARELNEALDLVGGSGSMVPHLSSAVRKLERRAATVPSLVEPSIAALDAALTALDEARTALDAAVLAAEFDPRELERVEERLFALRAASRKYAVPADDLADLRSRYDADVAALDAGEKALSGLEAEQNAAEAAYAAAAKKLGDGRRRAAKALDAAVQAELPPLKLEGARFITQISVDETSRDAAGTERVEFWAQTNPGTRAGPMMKVASGGELSRFMLALKVVLAGKGSAPTLIFDEIDTGLGGAVADAIGARLGRLAAQVQVVAVTHAPQVAARAGTHFRIAKDTVKDAVKGAARAKGKAEERVTTRVVGLAAEARREEIARMLAGATITDEARAAAARLLQGAEG</sequence>
<keyword evidence="10" id="KW-0175">Coiled coil</keyword>
<evidence type="ECO:0000256" key="9">
    <source>
        <dbReference type="PIRNR" id="PIRNR003128"/>
    </source>
</evidence>
<dbReference type="STRING" id="414703.SAMN04488125_10324"/>
<evidence type="ECO:0000259" key="11">
    <source>
        <dbReference type="Pfam" id="PF02463"/>
    </source>
</evidence>
<comment type="similarity">
    <text evidence="2 9">Belongs to the RecN family.</text>
</comment>
<dbReference type="AlphaFoldDB" id="A0A1I4B354"/>
<evidence type="ECO:0000256" key="10">
    <source>
        <dbReference type="SAM" id="Coils"/>
    </source>
</evidence>
<dbReference type="Gene3D" id="3.40.50.300">
    <property type="entry name" value="P-loop containing nucleotide triphosphate hydrolases"/>
    <property type="match status" value="2"/>
</dbReference>
<evidence type="ECO:0000256" key="6">
    <source>
        <dbReference type="ARBA" id="ARBA00022840"/>
    </source>
</evidence>
<dbReference type="SUPFAM" id="SSF52540">
    <property type="entry name" value="P-loop containing nucleoside triphosphate hydrolases"/>
    <property type="match status" value="2"/>
</dbReference>
<dbReference type="CDD" id="cd03241">
    <property type="entry name" value="ABC_RecN"/>
    <property type="match status" value="2"/>
</dbReference>
<protein>
    <recommendedName>
        <fullName evidence="3 9">DNA repair protein RecN</fullName>
    </recommendedName>
    <alternativeName>
        <fullName evidence="8 9">Recombination protein N</fullName>
    </alternativeName>
</protein>
<comment type="function">
    <text evidence="1 9">May be involved in recombinational repair of damaged DNA.</text>
</comment>
<dbReference type="InterPro" id="IPR003395">
    <property type="entry name" value="RecF/RecN/SMC_N"/>
</dbReference>
<dbReference type="GO" id="GO:0005524">
    <property type="term" value="F:ATP binding"/>
    <property type="evidence" value="ECO:0007669"/>
    <property type="project" value="UniProtKB-KW"/>
</dbReference>
<keyword evidence="4" id="KW-0547">Nucleotide-binding</keyword>
<dbReference type="EMBL" id="FOSV01000003">
    <property type="protein sequence ID" value="SFK63322.1"/>
    <property type="molecule type" value="Genomic_DNA"/>
</dbReference>
<evidence type="ECO:0000313" key="13">
    <source>
        <dbReference type="Proteomes" id="UP000198804"/>
    </source>
</evidence>
<dbReference type="GO" id="GO:0009432">
    <property type="term" value="P:SOS response"/>
    <property type="evidence" value="ECO:0007669"/>
    <property type="project" value="TreeGrafter"/>
</dbReference>
<dbReference type="FunFam" id="3.40.50.300:FF:000319">
    <property type="entry name" value="DNA repair protein RecN"/>
    <property type="match status" value="1"/>
</dbReference>
<evidence type="ECO:0000256" key="4">
    <source>
        <dbReference type="ARBA" id="ARBA00022741"/>
    </source>
</evidence>
<feature type="domain" description="RecF/RecN/SMC N-terminal" evidence="11">
    <location>
        <begin position="21"/>
        <end position="513"/>
    </location>
</feature>
<keyword evidence="6" id="KW-0067">ATP-binding</keyword>
<dbReference type="Proteomes" id="UP000198804">
    <property type="component" value="Unassembled WGS sequence"/>
</dbReference>
<evidence type="ECO:0000256" key="7">
    <source>
        <dbReference type="ARBA" id="ARBA00023204"/>
    </source>
</evidence>
<gene>
    <name evidence="12" type="ORF">SAMN04488125_10324</name>
</gene>
<dbReference type="PIRSF" id="PIRSF003128">
    <property type="entry name" value="RecN"/>
    <property type="match status" value="1"/>
</dbReference>
<proteinExistence type="inferred from homology"/>
<evidence type="ECO:0000256" key="2">
    <source>
        <dbReference type="ARBA" id="ARBA00009441"/>
    </source>
</evidence>
<reference evidence="13" key="1">
    <citation type="submission" date="2016-10" db="EMBL/GenBank/DDBJ databases">
        <authorList>
            <person name="Varghese N."/>
            <person name="Submissions S."/>
        </authorList>
    </citation>
    <scope>NUCLEOTIDE SEQUENCE [LARGE SCALE GENOMIC DNA]</scope>
    <source>
        <strain evidence="13">CGMCC 1.6474</strain>
    </source>
</reference>
<dbReference type="GO" id="GO:0006281">
    <property type="term" value="P:DNA repair"/>
    <property type="evidence" value="ECO:0007669"/>
    <property type="project" value="UniProtKB-KW"/>
</dbReference>
<feature type="coiled-coil region" evidence="10">
    <location>
        <begin position="173"/>
        <end position="207"/>
    </location>
</feature>
<dbReference type="NCBIfam" id="TIGR00634">
    <property type="entry name" value="recN"/>
    <property type="match status" value="1"/>
</dbReference>
<accession>A0A1I4B354</accession>
<evidence type="ECO:0000313" key="12">
    <source>
        <dbReference type="EMBL" id="SFK63322.1"/>
    </source>
</evidence>
<evidence type="ECO:0000256" key="1">
    <source>
        <dbReference type="ARBA" id="ARBA00003618"/>
    </source>
</evidence>
<dbReference type="Pfam" id="PF02463">
    <property type="entry name" value="SMC_N"/>
    <property type="match status" value="1"/>
</dbReference>
<dbReference type="PANTHER" id="PTHR11059">
    <property type="entry name" value="DNA REPAIR PROTEIN RECN"/>
    <property type="match status" value="1"/>
</dbReference>
<name>A0A1I4B354_9HYPH</name>
<dbReference type="GO" id="GO:0043590">
    <property type="term" value="C:bacterial nucleoid"/>
    <property type="evidence" value="ECO:0007669"/>
    <property type="project" value="TreeGrafter"/>
</dbReference>